<accession>A0A644T072</accession>
<protein>
    <submittedName>
        <fullName evidence="1">Uncharacterized protein</fullName>
    </submittedName>
</protein>
<proteinExistence type="predicted"/>
<evidence type="ECO:0000313" key="1">
    <source>
        <dbReference type="EMBL" id="MPL60338.1"/>
    </source>
</evidence>
<gene>
    <name evidence="1" type="ORF">SDC9_05897</name>
</gene>
<dbReference type="EMBL" id="VSSQ01000012">
    <property type="protein sequence ID" value="MPL60338.1"/>
    <property type="molecule type" value="Genomic_DNA"/>
</dbReference>
<organism evidence="1">
    <name type="scientific">bioreactor metagenome</name>
    <dbReference type="NCBI Taxonomy" id="1076179"/>
    <lineage>
        <taxon>unclassified sequences</taxon>
        <taxon>metagenomes</taxon>
        <taxon>ecological metagenomes</taxon>
    </lineage>
</organism>
<sequence>MIDLNDVRNRVEKAQDSDLEALTAVLYHDLPDLIAELQQ</sequence>
<name>A0A644T072_9ZZZZ</name>
<dbReference type="AlphaFoldDB" id="A0A644T072"/>
<reference evidence="1" key="1">
    <citation type="submission" date="2019-08" db="EMBL/GenBank/DDBJ databases">
        <authorList>
            <person name="Kucharzyk K."/>
            <person name="Murdoch R.W."/>
            <person name="Higgins S."/>
            <person name="Loffler F."/>
        </authorList>
    </citation>
    <scope>NUCLEOTIDE SEQUENCE</scope>
</reference>
<comment type="caution">
    <text evidence="1">The sequence shown here is derived from an EMBL/GenBank/DDBJ whole genome shotgun (WGS) entry which is preliminary data.</text>
</comment>